<evidence type="ECO:0008006" key="4">
    <source>
        <dbReference type="Google" id="ProtNLM"/>
    </source>
</evidence>
<sequence>MLCRRMRLTERHLQPPREPNEGPIVRPCTARKLEGSDRESSLFSAGHHGRKSGEISKTPLMIVNLNIPPGTRTLAPRSVKSPRKLPPFCVQHQHLARAYGTNQSHSAPEEAPAYPNRTIPQIFIQGYEIQDKKGSPQKQQPDDDNQDCEIRPITENEEDSFATILLDNISNISLEMINRHQRKLMGTTNSTKTASKACNTSACDMFLNLDSYEMDDYGQLPDKSEDKTEDSPPIPPGYRSLCYRTPSPNTRQIIRVNVTMNRGRHGEECSRFNH</sequence>
<evidence type="ECO:0000313" key="3">
    <source>
        <dbReference type="Proteomes" id="UP000069940"/>
    </source>
</evidence>
<evidence type="ECO:0000256" key="1">
    <source>
        <dbReference type="SAM" id="MobiDB-lite"/>
    </source>
</evidence>
<keyword evidence="3" id="KW-1185">Reference proteome</keyword>
<dbReference type="Proteomes" id="UP000069940">
    <property type="component" value="Unassembled WGS sequence"/>
</dbReference>
<evidence type="ECO:0000313" key="2">
    <source>
        <dbReference type="EnsemblMetazoa" id="AALFPA23_019642.P28892"/>
    </source>
</evidence>
<accession>A0ABM1ZLG6</accession>
<feature type="region of interest" description="Disordered" evidence="1">
    <location>
        <begin position="216"/>
        <end position="240"/>
    </location>
</feature>
<protein>
    <recommendedName>
        <fullName evidence="4">Secreted protein</fullName>
    </recommendedName>
</protein>
<reference evidence="2" key="2">
    <citation type="submission" date="2025-05" db="UniProtKB">
        <authorList>
            <consortium name="EnsemblMetazoa"/>
        </authorList>
    </citation>
    <scope>IDENTIFICATION</scope>
    <source>
        <strain evidence="2">Foshan</strain>
    </source>
</reference>
<feature type="region of interest" description="Disordered" evidence="1">
    <location>
        <begin position="1"/>
        <end position="26"/>
    </location>
</feature>
<reference evidence="3" key="1">
    <citation type="journal article" date="2015" name="Proc. Natl. Acad. Sci. U.S.A.">
        <title>Genome sequence of the Asian Tiger mosquito, Aedes albopictus, reveals insights into its biology, genetics, and evolution.</title>
        <authorList>
            <person name="Chen X.G."/>
            <person name="Jiang X."/>
            <person name="Gu J."/>
            <person name="Xu M."/>
            <person name="Wu Y."/>
            <person name="Deng Y."/>
            <person name="Zhang C."/>
            <person name="Bonizzoni M."/>
            <person name="Dermauw W."/>
            <person name="Vontas J."/>
            <person name="Armbruster P."/>
            <person name="Huang X."/>
            <person name="Yang Y."/>
            <person name="Zhang H."/>
            <person name="He W."/>
            <person name="Peng H."/>
            <person name="Liu Y."/>
            <person name="Wu K."/>
            <person name="Chen J."/>
            <person name="Lirakis M."/>
            <person name="Topalis P."/>
            <person name="Van Leeuwen T."/>
            <person name="Hall A.B."/>
            <person name="Jiang X."/>
            <person name="Thorpe C."/>
            <person name="Mueller R.L."/>
            <person name="Sun C."/>
            <person name="Waterhouse R.M."/>
            <person name="Yan G."/>
            <person name="Tu Z.J."/>
            <person name="Fang X."/>
            <person name="James A.A."/>
        </authorList>
    </citation>
    <scope>NUCLEOTIDE SEQUENCE [LARGE SCALE GENOMIC DNA]</scope>
    <source>
        <strain evidence="3">Foshan</strain>
    </source>
</reference>
<dbReference type="EnsemblMetazoa" id="AALFPA23_019642.R28892">
    <property type="protein sequence ID" value="AALFPA23_019642.P28892"/>
    <property type="gene ID" value="AALFPA23_019642"/>
</dbReference>
<feature type="compositionally biased region" description="Basic and acidic residues" evidence="1">
    <location>
        <begin position="7"/>
        <end position="20"/>
    </location>
</feature>
<dbReference type="GeneID" id="109404459"/>
<proteinExistence type="predicted"/>
<organism evidence="2 3">
    <name type="scientific">Aedes albopictus</name>
    <name type="common">Asian tiger mosquito</name>
    <name type="synonym">Stegomyia albopicta</name>
    <dbReference type="NCBI Taxonomy" id="7160"/>
    <lineage>
        <taxon>Eukaryota</taxon>
        <taxon>Metazoa</taxon>
        <taxon>Ecdysozoa</taxon>
        <taxon>Arthropoda</taxon>
        <taxon>Hexapoda</taxon>
        <taxon>Insecta</taxon>
        <taxon>Pterygota</taxon>
        <taxon>Neoptera</taxon>
        <taxon>Endopterygota</taxon>
        <taxon>Diptera</taxon>
        <taxon>Nematocera</taxon>
        <taxon>Culicoidea</taxon>
        <taxon>Culicidae</taxon>
        <taxon>Culicinae</taxon>
        <taxon>Aedini</taxon>
        <taxon>Aedes</taxon>
        <taxon>Stegomyia</taxon>
    </lineage>
</organism>
<name>A0ABM1ZLG6_AEDAL</name>
<dbReference type="RefSeq" id="XP_029719073.2">
    <property type="nucleotide sequence ID" value="XM_029863213.2"/>
</dbReference>